<dbReference type="GO" id="GO:0005525">
    <property type="term" value="F:GTP binding"/>
    <property type="evidence" value="ECO:0007669"/>
    <property type="project" value="InterPro"/>
</dbReference>
<feature type="domain" description="Tr-type G" evidence="1">
    <location>
        <begin position="4"/>
        <end position="82"/>
    </location>
</feature>
<dbReference type="Pfam" id="PF00009">
    <property type="entry name" value="GTP_EFTU"/>
    <property type="match status" value="1"/>
</dbReference>
<dbReference type="GO" id="GO:0043022">
    <property type="term" value="F:ribosome binding"/>
    <property type="evidence" value="ECO:0007669"/>
    <property type="project" value="TreeGrafter"/>
</dbReference>
<dbReference type="GO" id="GO:0003924">
    <property type="term" value="F:GTPase activity"/>
    <property type="evidence" value="ECO:0007669"/>
    <property type="project" value="InterPro"/>
</dbReference>
<dbReference type="SUPFAM" id="SSF52540">
    <property type="entry name" value="P-loop containing nucleoside triphosphate hydrolases"/>
    <property type="match status" value="1"/>
</dbReference>
<evidence type="ECO:0000313" key="2">
    <source>
        <dbReference type="EMBL" id="KIJ37889.1"/>
    </source>
</evidence>
<accession>A0A0C9USU0</accession>
<proteinExistence type="predicted"/>
<evidence type="ECO:0000259" key="1">
    <source>
        <dbReference type="Pfam" id="PF00009"/>
    </source>
</evidence>
<evidence type="ECO:0000313" key="3">
    <source>
        <dbReference type="Proteomes" id="UP000054279"/>
    </source>
</evidence>
<dbReference type="GO" id="GO:0042256">
    <property type="term" value="P:cytosolic ribosome assembly"/>
    <property type="evidence" value="ECO:0007669"/>
    <property type="project" value="TreeGrafter"/>
</dbReference>
<dbReference type="HOGENOM" id="CLU_1284010_0_0_1"/>
<name>A0A0C9USU0_SPHS4</name>
<dbReference type="InterPro" id="IPR027417">
    <property type="entry name" value="P-loop_NTPase"/>
</dbReference>
<protein>
    <recommendedName>
        <fullName evidence="1">Tr-type G domain-containing protein</fullName>
    </recommendedName>
</protein>
<dbReference type="Proteomes" id="UP000054279">
    <property type="component" value="Unassembled WGS sequence"/>
</dbReference>
<dbReference type="EMBL" id="KN837165">
    <property type="protein sequence ID" value="KIJ37889.1"/>
    <property type="molecule type" value="Genomic_DNA"/>
</dbReference>
<organism evidence="2 3">
    <name type="scientific">Sphaerobolus stellatus (strain SS14)</name>
    <dbReference type="NCBI Taxonomy" id="990650"/>
    <lineage>
        <taxon>Eukaryota</taxon>
        <taxon>Fungi</taxon>
        <taxon>Dikarya</taxon>
        <taxon>Basidiomycota</taxon>
        <taxon>Agaricomycotina</taxon>
        <taxon>Agaricomycetes</taxon>
        <taxon>Phallomycetidae</taxon>
        <taxon>Geastrales</taxon>
        <taxon>Sphaerobolaceae</taxon>
        <taxon>Sphaerobolus</taxon>
    </lineage>
</organism>
<dbReference type="OrthoDB" id="364892at2759"/>
<dbReference type="PANTHER" id="PTHR42908:SF3">
    <property type="entry name" value="ELONGATION FACTOR-LIKE GTPASE 1"/>
    <property type="match status" value="1"/>
</dbReference>
<dbReference type="Gene3D" id="3.40.50.300">
    <property type="entry name" value="P-loop containing nucleotide triphosphate hydrolases"/>
    <property type="match status" value="1"/>
</dbReference>
<dbReference type="AlphaFoldDB" id="A0A0C9USU0"/>
<reference evidence="2 3" key="1">
    <citation type="submission" date="2014-06" db="EMBL/GenBank/DDBJ databases">
        <title>Evolutionary Origins and Diversification of the Mycorrhizal Mutualists.</title>
        <authorList>
            <consortium name="DOE Joint Genome Institute"/>
            <consortium name="Mycorrhizal Genomics Consortium"/>
            <person name="Kohler A."/>
            <person name="Kuo A."/>
            <person name="Nagy L.G."/>
            <person name="Floudas D."/>
            <person name="Copeland A."/>
            <person name="Barry K.W."/>
            <person name="Cichocki N."/>
            <person name="Veneault-Fourrey C."/>
            <person name="LaButti K."/>
            <person name="Lindquist E.A."/>
            <person name="Lipzen A."/>
            <person name="Lundell T."/>
            <person name="Morin E."/>
            <person name="Murat C."/>
            <person name="Riley R."/>
            <person name="Ohm R."/>
            <person name="Sun H."/>
            <person name="Tunlid A."/>
            <person name="Henrissat B."/>
            <person name="Grigoriev I.V."/>
            <person name="Hibbett D.S."/>
            <person name="Martin F."/>
        </authorList>
    </citation>
    <scope>NUCLEOTIDE SEQUENCE [LARGE SCALE GENOMIC DNA]</scope>
    <source>
        <strain evidence="2 3">SS14</strain>
    </source>
</reference>
<dbReference type="PANTHER" id="PTHR42908">
    <property type="entry name" value="TRANSLATION ELONGATION FACTOR-RELATED"/>
    <property type="match status" value="1"/>
</dbReference>
<dbReference type="InterPro" id="IPR000795">
    <property type="entry name" value="T_Tr_GTP-bd_dom"/>
</dbReference>
<sequence length="215" mass="24117">MSRITMESSAVSLQFRVMERNEDGGSLARSYITNLIDTPGHVDFSSEVSTASRWCDGVLVLVDAVEGVCTQTIAVLRQAWLDRLITELKLTPLETYHDLAAKSANAASQNERNTWCRKDGPTLLLVFQEKDDEDIYFRREKGNVIFALAIGGWGFRIGKSGQLFANKLGIKEVNLRKVLWEDFYLDAKTKRVISLGTGEIVRESERAKVLQDGND</sequence>
<dbReference type="GO" id="GO:0005829">
    <property type="term" value="C:cytosol"/>
    <property type="evidence" value="ECO:0007669"/>
    <property type="project" value="TreeGrafter"/>
</dbReference>
<gene>
    <name evidence="2" type="ORF">M422DRAFT_50223</name>
</gene>
<dbReference type="GO" id="GO:1990904">
    <property type="term" value="C:ribonucleoprotein complex"/>
    <property type="evidence" value="ECO:0007669"/>
    <property type="project" value="TreeGrafter"/>
</dbReference>
<keyword evidence="3" id="KW-1185">Reference proteome</keyword>